<protein>
    <submittedName>
        <fullName evidence="7">Rhombosortase</fullName>
        <ecNumber evidence="7">3.4.21.-</ecNumber>
    </submittedName>
</protein>
<dbReference type="Gene3D" id="1.20.1540.10">
    <property type="entry name" value="Rhomboid-like"/>
    <property type="match status" value="1"/>
</dbReference>
<dbReference type="InterPro" id="IPR023826">
    <property type="entry name" value="Rhom-like_SP_proteobac"/>
</dbReference>
<reference evidence="7 8" key="1">
    <citation type="submission" date="2021-03" db="EMBL/GenBank/DDBJ databases">
        <title>Novel species identification of genus Shewanella.</title>
        <authorList>
            <person name="Liu G."/>
            <person name="Zhang Q."/>
        </authorList>
    </citation>
    <scope>NUCLEOTIDE SEQUENCE [LARGE SCALE GENOMIC DNA]</scope>
    <source>
        <strain evidence="7 8">FJAT-52962</strain>
    </source>
</reference>
<dbReference type="EC" id="3.4.21.-" evidence="7"/>
<dbReference type="InterPro" id="IPR035952">
    <property type="entry name" value="Rhomboid-like_sf"/>
</dbReference>
<keyword evidence="8" id="KW-1185">Reference proteome</keyword>
<keyword evidence="4 5" id="KW-0472">Membrane</keyword>
<keyword evidence="3 5" id="KW-1133">Transmembrane helix</keyword>
<dbReference type="NCBIfam" id="TIGR03902">
    <property type="entry name" value="rhom_GG_sort"/>
    <property type="match status" value="1"/>
</dbReference>
<feature type="transmembrane region" description="Helical" evidence="5">
    <location>
        <begin position="81"/>
        <end position="100"/>
    </location>
</feature>
<dbReference type="SUPFAM" id="SSF144091">
    <property type="entry name" value="Rhomboid-like"/>
    <property type="match status" value="1"/>
</dbReference>
<sequence length="203" mass="22481">MSALSSPNKAWLAPLIVSLLSIGLFILSLDDVLAFRRDAIDQGEYWRLISGNLLHTNHWHLLMNLAGLWVIYSLHHFHYRIWPLLALLLALCALEGLGLYLGYPQLWGYVGLSGILHGLFAFGALLDIRRGYRSGYLLLLGVILKVSWENTMGASDGVTELIGARVATESHLVGLVSGITLGLLWLVAATQFRPNREHIDTGQ</sequence>
<organism evidence="7 8">
    <name type="scientific">Shewanella sedimentimangrovi</name>
    <dbReference type="NCBI Taxonomy" id="2814293"/>
    <lineage>
        <taxon>Bacteria</taxon>
        <taxon>Pseudomonadati</taxon>
        <taxon>Pseudomonadota</taxon>
        <taxon>Gammaproteobacteria</taxon>
        <taxon>Alteromonadales</taxon>
        <taxon>Shewanellaceae</taxon>
        <taxon>Shewanella</taxon>
    </lineage>
</organism>
<accession>A0ABX7R6G5</accession>
<proteinExistence type="predicted"/>
<evidence type="ECO:0000313" key="7">
    <source>
        <dbReference type="EMBL" id="QSX38857.1"/>
    </source>
</evidence>
<dbReference type="EMBL" id="CP071502">
    <property type="protein sequence ID" value="QSX38857.1"/>
    <property type="molecule type" value="Genomic_DNA"/>
</dbReference>
<evidence type="ECO:0000256" key="1">
    <source>
        <dbReference type="ARBA" id="ARBA00004141"/>
    </source>
</evidence>
<feature type="domain" description="Peptidase S54 rhomboid" evidence="6">
    <location>
        <begin position="43"/>
        <end position="184"/>
    </location>
</feature>
<dbReference type="PANTHER" id="PTHR43731:SF16">
    <property type="entry name" value="RHOMBOSORTASE"/>
    <property type="match status" value="1"/>
</dbReference>
<evidence type="ECO:0000256" key="3">
    <source>
        <dbReference type="ARBA" id="ARBA00022989"/>
    </source>
</evidence>
<keyword evidence="7" id="KW-0378">Hydrolase</keyword>
<evidence type="ECO:0000256" key="5">
    <source>
        <dbReference type="SAM" id="Phobius"/>
    </source>
</evidence>
<dbReference type="PANTHER" id="PTHR43731">
    <property type="entry name" value="RHOMBOID PROTEASE"/>
    <property type="match status" value="1"/>
</dbReference>
<evidence type="ECO:0000256" key="2">
    <source>
        <dbReference type="ARBA" id="ARBA00022692"/>
    </source>
</evidence>
<dbReference type="Pfam" id="PF01694">
    <property type="entry name" value="Rhomboid"/>
    <property type="match status" value="1"/>
</dbReference>
<evidence type="ECO:0000313" key="8">
    <source>
        <dbReference type="Proteomes" id="UP000663207"/>
    </source>
</evidence>
<gene>
    <name evidence="7" type="primary">rrtA</name>
    <name evidence="7" type="ORF">JYB85_08685</name>
</gene>
<keyword evidence="2 5" id="KW-0812">Transmembrane</keyword>
<evidence type="ECO:0000256" key="4">
    <source>
        <dbReference type="ARBA" id="ARBA00023136"/>
    </source>
</evidence>
<dbReference type="GO" id="GO:0016787">
    <property type="term" value="F:hydrolase activity"/>
    <property type="evidence" value="ECO:0007669"/>
    <property type="project" value="UniProtKB-KW"/>
</dbReference>
<name>A0ABX7R6G5_9GAMM</name>
<evidence type="ECO:0000259" key="6">
    <source>
        <dbReference type="Pfam" id="PF01694"/>
    </source>
</evidence>
<dbReference type="InterPro" id="IPR022764">
    <property type="entry name" value="Peptidase_S54_rhomboid_dom"/>
</dbReference>
<dbReference type="RefSeq" id="WP_207381862.1">
    <property type="nucleotide sequence ID" value="NZ_CP071502.1"/>
</dbReference>
<feature type="transmembrane region" description="Helical" evidence="5">
    <location>
        <begin position="171"/>
        <end position="189"/>
    </location>
</feature>
<feature type="transmembrane region" description="Helical" evidence="5">
    <location>
        <begin position="106"/>
        <end position="128"/>
    </location>
</feature>
<comment type="subcellular location">
    <subcellularLocation>
        <location evidence="1">Membrane</location>
        <topology evidence="1">Multi-pass membrane protein</topology>
    </subcellularLocation>
</comment>
<dbReference type="Proteomes" id="UP000663207">
    <property type="component" value="Chromosome"/>
</dbReference>
<dbReference type="InterPro" id="IPR050925">
    <property type="entry name" value="Rhomboid_protease_S54"/>
</dbReference>